<sequence>MLRLRTVIEQQGTAPAPLSRPKNAPSPPNRRNTRRPFTPAELAAPLVCTLQVFGRPRGEARPIINHSTLYGVYAGLSRLPIPDTVTASAAANSPHAAAAPRYTANRGS</sequence>
<organism evidence="2 3">
    <name type="scientific">Plectus sambesii</name>
    <dbReference type="NCBI Taxonomy" id="2011161"/>
    <lineage>
        <taxon>Eukaryota</taxon>
        <taxon>Metazoa</taxon>
        <taxon>Ecdysozoa</taxon>
        <taxon>Nematoda</taxon>
        <taxon>Chromadorea</taxon>
        <taxon>Plectida</taxon>
        <taxon>Plectina</taxon>
        <taxon>Plectoidea</taxon>
        <taxon>Plectidae</taxon>
        <taxon>Plectus</taxon>
    </lineage>
</organism>
<protein>
    <submittedName>
        <fullName evidence="3">Uncharacterized protein</fullName>
    </submittedName>
</protein>
<evidence type="ECO:0000313" key="2">
    <source>
        <dbReference type="Proteomes" id="UP000887566"/>
    </source>
</evidence>
<accession>A0A914W690</accession>
<reference evidence="3" key="1">
    <citation type="submission" date="2022-11" db="UniProtKB">
        <authorList>
            <consortium name="WormBaseParasite"/>
        </authorList>
    </citation>
    <scope>IDENTIFICATION</scope>
</reference>
<dbReference type="WBParaSite" id="PSAMB.scaffold310size57530.g4787.t1">
    <property type="protein sequence ID" value="PSAMB.scaffold310size57530.g4787.t1"/>
    <property type="gene ID" value="PSAMB.scaffold310size57530.g4787"/>
</dbReference>
<feature type="region of interest" description="Disordered" evidence="1">
    <location>
        <begin position="1"/>
        <end position="40"/>
    </location>
</feature>
<keyword evidence="2" id="KW-1185">Reference proteome</keyword>
<dbReference type="Proteomes" id="UP000887566">
    <property type="component" value="Unplaced"/>
</dbReference>
<evidence type="ECO:0000256" key="1">
    <source>
        <dbReference type="SAM" id="MobiDB-lite"/>
    </source>
</evidence>
<name>A0A914W690_9BILA</name>
<proteinExistence type="predicted"/>
<dbReference type="AlphaFoldDB" id="A0A914W690"/>
<evidence type="ECO:0000313" key="3">
    <source>
        <dbReference type="WBParaSite" id="PSAMB.scaffold310size57530.g4787.t1"/>
    </source>
</evidence>